<dbReference type="EMBL" id="JACVVK020000290">
    <property type="protein sequence ID" value="KAK7480003.1"/>
    <property type="molecule type" value="Genomic_DNA"/>
</dbReference>
<evidence type="ECO:0000313" key="1">
    <source>
        <dbReference type="EMBL" id="KAK7480003.1"/>
    </source>
</evidence>
<gene>
    <name evidence="1" type="ORF">BaRGS_00028736</name>
</gene>
<sequence>PQAYVLLQVMIRSHRQNILLRAKERERATRAVGALLALVMQTVPAWPEEMANTVDVEQQGVS</sequence>
<organism evidence="1 2">
    <name type="scientific">Batillaria attramentaria</name>
    <dbReference type="NCBI Taxonomy" id="370345"/>
    <lineage>
        <taxon>Eukaryota</taxon>
        <taxon>Metazoa</taxon>
        <taxon>Spiralia</taxon>
        <taxon>Lophotrochozoa</taxon>
        <taxon>Mollusca</taxon>
        <taxon>Gastropoda</taxon>
        <taxon>Caenogastropoda</taxon>
        <taxon>Sorbeoconcha</taxon>
        <taxon>Cerithioidea</taxon>
        <taxon>Batillariidae</taxon>
        <taxon>Batillaria</taxon>
    </lineage>
</organism>
<accession>A0ABD0JYM8</accession>
<proteinExistence type="predicted"/>
<dbReference type="AlphaFoldDB" id="A0ABD0JYM8"/>
<evidence type="ECO:0000313" key="2">
    <source>
        <dbReference type="Proteomes" id="UP001519460"/>
    </source>
</evidence>
<keyword evidence="2" id="KW-1185">Reference proteome</keyword>
<comment type="caution">
    <text evidence="1">The sequence shown here is derived from an EMBL/GenBank/DDBJ whole genome shotgun (WGS) entry which is preliminary data.</text>
</comment>
<feature type="non-terminal residue" evidence="1">
    <location>
        <position position="1"/>
    </location>
</feature>
<protein>
    <submittedName>
        <fullName evidence="1">Uncharacterized protein</fullName>
    </submittedName>
</protein>
<dbReference type="Proteomes" id="UP001519460">
    <property type="component" value="Unassembled WGS sequence"/>
</dbReference>
<name>A0ABD0JYM8_9CAEN</name>
<reference evidence="1 2" key="1">
    <citation type="journal article" date="2023" name="Sci. Data">
        <title>Genome assembly of the Korean intertidal mud-creeper Batillaria attramentaria.</title>
        <authorList>
            <person name="Patra A.K."/>
            <person name="Ho P.T."/>
            <person name="Jun S."/>
            <person name="Lee S.J."/>
            <person name="Kim Y."/>
            <person name="Won Y.J."/>
        </authorList>
    </citation>
    <scope>NUCLEOTIDE SEQUENCE [LARGE SCALE GENOMIC DNA]</scope>
    <source>
        <strain evidence="1">Wonlab-2016</strain>
    </source>
</reference>